<dbReference type="InterPro" id="IPR032567">
    <property type="entry name" value="RTL1-rel"/>
</dbReference>
<reference evidence="2" key="2">
    <citation type="submission" date="2022-01" db="EMBL/GenBank/DDBJ databases">
        <authorList>
            <person name="Yamashiro T."/>
            <person name="Shiraishi A."/>
            <person name="Satake H."/>
            <person name="Nakayama K."/>
        </authorList>
    </citation>
    <scope>NUCLEOTIDE SEQUENCE</scope>
</reference>
<dbReference type="Gene3D" id="3.30.420.10">
    <property type="entry name" value="Ribonuclease H-like superfamily/Ribonuclease H"/>
    <property type="match status" value="1"/>
</dbReference>
<feature type="compositionally biased region" description="Polar residues" evidence="1">
    <location>
        <begin position="332"/>
        <end position="347"/>
    </location>
</feature>
<feature type="region of interest" description="Disordered" evidence="1">
    <location>
        <begin position="216"/>
        <end position="235"/>
    </location>
</feature>
<dbReference type="SUPFAM" id="SSF50630">
    <property type="entry name" value="Acid proteases"/>
    <property type="match status" value="1"/>
</dbReference>
<keyword evidence="2" id="KW-0808">Transferase</keyword>
<keyword evidence="2" id="KW-0695">RNA-directed DNA polymerase</keyword>
<keyword evidence="2" id="KW-0548">Nucleotidyltransferase</keyword>
<feature type="compositionally biased region" description="Low complexity" evidence="1">
    <location>
        <begin position="317"/>
        <end position="331"/>
    </location>
</feature>
<dbReference type="PANTHER" id="PTHR15503">
    <property type="entry name" value="LDOC1 RELATED"/>
    <property type="match status" value="1"/>
</dbReference>
<organism evidence="2 3">
    <name type="scientific">Tanacetum coccineum</name>
    <dbReference type="NCBI Taxonomy" id="301880"/>
    <lineage>
        <taxon>Eukaryota</taxon>
        <taxon>Viridiplantae</taxon>
        <taxon>Streptophyta</taxon>
        <taxon>Embryophyta</taxon>
        <taxon>Tracheophyta</taxon>
        <taxon>Spermatophyta</taxon>
        <taxon>Magnoliopsida</taxon>
        <taxon>eudicotyledons</taxon>
        <taxon>Gunneridae</taxon>
        <taxon>Pentapetalae</taxon>
        <taxon>asterids</taxon>
        <taxon>campanulids</taxon>
        <taxon>Asterales</taxon>
        <taxon>Asteraceae</taxon>
        <taxon>Asteroideae</taxon>
        <taxon>Anthemideae</taxon>
        <taxon>Anthemidinae</taxon>
        <taxon>Tanacetum</taxon>
    </lineage>
</organism>
<reference evidence="2" key="1">
    <citation type="journal article" date="2022" name="Int. J. Mol. Sci.">
        <title>Draft Genome of Tanacetum Coccineum: Genomic Comparison of Closely Related Tanacetum-Family Plants.</title>
        <authorList>
            <person name="Yamashiro T."/>
            <person name="Shiraishi A."/>
            <person name="Nakayama K."/>
            <person name="Satake H."/>
        </authorList>
    </citation>
    <scope>NUCLEOTIDE SEQUENCE</scope>
</reference>
<dbReference type="InterPro" id="IPR036397">
    <property type="entry name" value="RNaseH_sf"/>
</dbReference>
<dbReference type="InterPro" id="IPR043502">
    <property type="entry name" value="DNA/RNA_pol_sf"/>
</dbReference>
<dbReference type="Gene3D" id="3.10.10.10">
    <property type="entry name" value="HIV Type 1 Reverse Transcriptase, subunit A, domain 1"/>
    <property type="match status" value="1"/>
</dbReference>
<gene>
    <name evidence="2" type="ORF">Tco_0701820</name>
</gene>
<keyword evidence="3" id="KW-1185">Reference proteome</keyword>
<dbReference type="Pfam" id="PF08284">
    <property type="entry name" value="RVP_2"/>
    <property type="match status" value="1"/>
</dbReference>
<name>A0ABQ4XU92_9ASTR</name>
<comment type="caution">
    <text evidence="2">The sequence shown here is derived from an EMBL/GenBank/DDBJ whole genome shotgun (WGS) entry which is preliminary data.</text>
</comment>
<accession>A0ABQ4XU92</accession>
<dbReference type="EMBL" id="BQNB010009830">
    <property type="protein sequence ID" value="GJS68979.1"/>
    <property type="molecule type" value="Genomic_DNA"/>
</dbReference>
<dbReference type="GO" id="GO:0003964">
    <property type="term" value="F:RNA-directed DNA polymerase activity"/>
    <property type="evidence" value="ECO:0007669"/>
    <property type="project" value="UniProtKB-KW"/>
</dbReference>
<feature type="region of interest" description="Disordered" evidence="1">
    <location>
        <begin position="271"/>
        <end position="412"/>
    </location>
</feature>
<evidence type="ECO:0000313" key="3">
    <source>
        <dbReference type="Proteomes" id="UP001151760"/>
    </source>
</evidence>
<dbReference type="PANTHER" id="PTHR15503:SF45">
    <property type="entry name" value="RNA-DIRECTED DNA POLYMERASE HOMOLOG"/>
    <property type="match status" value="1"/>
</dbReference>
<evidence type="ECO:0000256" key="1">
    <source>
        <dbReference type="SAM" id="MobiDB-lite"/>
    </source>
</evidence>
<protein>
    <submittedName>
        <fullName evidence="2">Reverse transcriptase domain-containing protein</fullName>
    </submittedName>
</protein>
<feature type="region of interest" description="Disordered" evidence="1">
    <location>
        <begin position="683"/>
        <end position="706"/>
    </location>
</feature>
<sequence>MSTAYHPQADGQSECMIQTLEDIMRSCVINFGGSYHSSIWCAPFEDLYGRKCKLPVLWAEFGESNLIGLQLVQETTDKVVVIKEKLQAARDCQKSYADNRLKPLELEVGDHVLLKVSPWKGVIHFGKRGKLAPRLPEELSGVHNTFHVSNLKKCLAYASLHVPLDEIKVDKTLRFVEEPVKIMDREVKRLKRSRILLVKVSDLIVTPEVGAVSIVSPSGVDDESEPTEERPVSSSHYTLVPLSEFPLTPVVAPPGIRRHSAILVRPSEAIPFGRPYRTHPNGSRKLLTARKRVRPLPARRLAWRRVSNHSSDRHSSLDSSSNSAPSDHSLSGHTPPNTTDANSSTPQRFVYRSLARTPRHSSSSERSLDSSSPSSRLSRKRCRSHTASVPSPTYVSNRSIAPTPDGSFTTSQRGFRDLYSTLDSGEWSIIEVWGFEIAASDVKENDEEFKAKASVVDTRKIAVDPLVINDSSESSRGGIPDLEDTIYDIVYYMSKVRIDRITKIETTQRQSHTASVPLPTHDSRSIAPTPTDLLPPCKRFKDSYSPKDSGEEHMEVDIANAEAVAYVGISDGVVAHTEDSVSMRVEIAASDVREDDEEFKAEARLLRLTTQRQLETSQLVASKERASLVERIESLRLEYLKEEFCQVRRDRDDTRRRLRRLESYVERHLEEALAAHDATHAVNAHEAENQSQNGSDGDNGNGGNGVGEARGKAYVLGRGDANPNLNVVKGMFLLNNHYAFILFDSGADRSFISTTFSTLLDITPDTLDVSYAVELTDGRNSETNNVLRGCTLGLLGRSFNIDLMPVELGSFDAFIGIDWLANHHAVIVCDEKVMRITYGDKVLIVHGDGGSRREKLKLSNISCTITHKYVEKGCLIFLAQVTKKETGDKSEEKRLEDVQTVRDFPEVFPEDLPGLPPTRQVEFQIDLVPGATPVARAPYRLAPLELQELSTQLQELSDKGFIRPSSSP</sequence>
<dbReference type="InterPro" id="IPR021109">
    <property type="entry name" value="Peptidase_aspartic_dom_sf"/>
</dbReference>
<feature type="region of interest" description="Disordered" evidence="1">
    <location>
        <begin position="507"/>
        <end position="539"/>
    </location>
</feature>
<feature type="compositionally biased region" description="Polar residues" evidence="1">
    <location>
        <begin position="385"/>
        <end position="412"/>
    </location>
</feature>
<evidence type="ECO:0000313" key="2">
    <source>
        <dbReference type="EMBL" id="GJS68979.1"/>
    </source>
</evidence>
<dbReference type="Proteomes" id="UP001151760">
    <property type="component" value="Unassembled WGS sequence"/>
</dbReference>
<proteinExistence type="predicted"/>
<feature type="compositionally biased region" description="Gly residues" evidence="1">
    <location>
        <begin position="697"/>
        <end position="706"/>
    </location>
</feature>
<dbReference type="SUPFAM" id="SSF56672">
    <property type="entry name" value="DNA/RNA polymerases"/>
    <property type="match status" value="1"/>
</dbReference>
<dbReference type="CDD" id="cd00303">
    <property type="entry name" value="retropepsin_like"/>
    <property type="match status" value="1"/>
</dbReference>
<dbReference type="Gene3D" id="2.40.70.10">
    <property type="entry name" value="Acid Proteases"/>
    <property type="match status" value="1"/>
</dbReference>